<sequence length="447" mass="45775">MDLSHLTGQDTASPGLSRRRVAAITLVCFAVSMIDGFDTLMLSFVAPLLSKSLHIDPASLGRVFGAGFIGTVVGSLIAGPLADRFGRRRTLVAALLMTGIFTLACAWATSATEMSVLRLLGGLGMGGAIPPVTAITAESAPIRRRSALVILMFIGFPLGAVVGGAVSAVLMMRFGWPFVFQMGGAFALLVIAPVLWVLPASTARASGRNDAPGDARHPGAALREPQAISKVFGHGRFVAATALWIGVLATMILSGFLVSFMPTLLHLNGVPPDRAAMGAVILNVGAILGALILSGVVGRAGPFVPVATSFIGGAVLTAVLGNVIGQGQTVFPMLFAVGACLVGGQLTFPAIASRLFPMEVRAAGVGGTMAIGRLGSIIGPTVGGWLIAREMPLSQMFLLASVLAVVGAVGVSIARWKTPPETERAASVDAPSFADSAAPHGDMQHGR</sequence>
<dbReference type="AlphaFoldDB" id="A0A5E4TMT1"/>
<evidence type="ECO:0000256" key="1">
    <source>
        <dbReference type="ARBA" id="ARBA00004141"/>
    </source>
</evidence>
<dbReference type="PANTHER" id="PTHR23508:SF10">
    <property type="entry name" value="CARBOXYLIC ACID TRANSPORTER PROTEIN HOMOLOG"/>
    <property type="match status" value="1"/>
</dbReference>
<name>A0A5E4TMT1_9BURK</name>
<dbReference type="InterPro" id="IPR020846">
    <property type="entry name" value="MFS_dom"/>
</dbReference>
<gene>
    <name evidence="8" type="primary">pcaK_4</name>
    <name evidence="8" type="ORF">PFI31113_01468</name>
</gene>
<dbReference type="EMBL" id="CABPRW010000003">
    <property type="protein sequence ID" value="VVD88423.1"/>
    <property type="molecule type" value="Genomic_DNA"/>
</dbReference>
<evidence type="ECO:0000256" key="6">
    <source>
        <dbReference type="SAM" id="Phobius"/>
    </source>
</evidence>
<keyword evidence="2 6" id="KW-0812">Transmembrane</keyword>
<dbReference type="GO" id="GO:0046943">
    <property type="term" value="F:carboxylic acid transmembrane transporter activity"/>
    <property type="evidence" value="ECO:0007669"/>
    <property type="project" value="TreeGrafter"/>
</dbReference>
<dbReference type="PROSITE" id="PS00217">
    <property type="entry name" value="SUGAR_TRANSPORT_2"/>
    <property type="match status" value="1"/>
</dbReference>
<dbReference type="PANTHER" id="PTHR23508">
    <property type="entry name" value="CARBOXYLIC ACID TRANSPORTER PROTEIN HOMOLOG"/>
    <property type="match status" value="1"/>
</dbReference>
<dbReference type="SUPFAM" id="SSF103473">
    <property type="entry name" value="MFS general substrate transporter"/>
    <property type="match status" value="1"/>
</dbReference>
<feature type="transmembrane region" description="Helical" evidence="6">
    <location>
        <begin position="116"/>
        <end position="135"/>
    </location>
</feature>
<dbReference type="PROSITE" id="PS50850">
    <property type="entry name" value="MFS"/>
    <property type="match status" value="1"/>
</dbReference>
<evidence type="ECO:0000313" key="9">
    <source>
        <dbReference type="Proteomes" id="UP000382577"/>
    </source>
</evidence>
<feature type="transmembrane region" description="Helical" evidence="6">
    <location>
        <begin position="393"/>
        <end position="414"/>
    </location>
</feature>
<dbReference type="InterPro" id="IPR011701">
    <property type="entry name" value="MFS"/>
</dbReference>
<proteinExistence type="predicted"/>
<feature type="transmembrane region" description="Helical" evidence="6">
    <location>
        <begin position="178"/>
        <end position="198"/>
    </location>
</feature>
<feature type="transmembrane region" description="Helical" evidence="6">
    <location>
        <begin position="147"/>
        <end position="172"/>
    </location>
</feature>
<dbReference type="Gene3D" id="1.20.1250.20">
    <property type="entry name" value="MFS general substrate transporter like domains"/>
    <property type="match status" value="1"/>
</dbReference>
<feature type="transmembrane region" description="Helical" evidence="6">
    <location>
        <begin position="363"/>
        <end position="387"/>
    </location>
</feature>
<feature type="transmembrane region" description="Helical" evidence="6">
    <location>
        <begin position="91"/>
        <end position="110"/>
    </location>
</feature>
<dbReference type="InterPro" id="IPR036259">
    <property type="entry name" value="MFS_trans_sf"/>
</dbReference>
<feature type="transmembrane region" description="Helical" evidence="6">
    <location>
        <begin position="237"/>
        <end position="263"/>
    </location>
</feature>
<feature type="transmembrane region" description="Helical" evidence="6">
    <location>
        <begin position="275"/>
        <end position="296"/>
    </location>
</feature>
<evidence type="ECO:0000256" key="5">
    <source>
        <dbReference type="SAM" id="MobiDB-lite"/>
    </source>
</evidence>
<dbReference type="Pfam" id="PF07690">
    <property type="entry name" value="MFS_1"/>
    <property type="match status" value="1"/>
</dbReference>
<dbReference type="InterPro" id="IPR005829">
    <property type="entry name" value="Sugar_transporter_CS"/>
</dbReference>
<feature type="transmembrane region" description="Helical" evidence="6">
    <location>
        <begin position="303"/>
        <end position="324"/>
    </location>
</feature>
<evidence type="ECO:0000256" key="2">
    <source>
        <dbReference type="ARBA" id="ARBA00022692"/>
    </source>
</evidence>
<feature type="domain" description="Major facilitator superfamily (MFS) profile" evidence="7">
    <location>
        <begin position="24"/>
        <end position="419"/>
    </location>
</feature>
<evidence type="ECO:0000256" key="4">
    <source>
        <dbReference type="ARBA" id="ARBA00023136"/>
    </source>
</evidence>
<keyword evidence="3 6" id="KW-1133">Transmembrane helix</keyword>
<dbReference type="GO" id="GO:0005886">
    <property type="term" value="C:plasma membrane"/>
    <property type="evidence" value="ECO:0007669"/>
    <property type="project" value="TreeGrafter"/>
</dbReference>
<evidence type="ECO:0000256" key="3">
    <source>
        <dbReference type="ARBA" id="ARBA00022989"/>
    </source>
</evidence>
<evidence type="ECO:0000313" key="8">
    <source>
        <dbReference type="EMBL" id="VVD88423.1"/>
    </source>
</evidence>
<feature type="transmembrane region" description="Helical" evidence="6">
    <location>
        <begin position="21"/>
        <end position="48"/>
    </location>
</feature>
<organism evidence="8 9">
    <name type="scientific">Pandoraea fibrosis</name>
    <dbReference type="NCBI Taxonomy" id="1891094"/>
    <lineage>
        <taxon>Bacteria</taxon>
        <taxon>Pseudomonadati</taxon>
        <taxon>Pseudomonadota</taxon>
        <taxon>Betaproteobacteria</taxon>
        <taxon>Burkholderiales</taxon>
        <taxon>Burkholderiaceae</taxon>
        <taxon>Pandoraea</taxon>
    </lineage>
</organism>
<comment type="subcellular location">
    <subcellularLocation>
        <location evidence="1">Membrane</location>
        <topology evidence="1">Multi-pass membrane protein</topology>
    </subcellularLocation>
</comment>
<reference evidence="8 9" key="1">
    <citation type="submission" date="2019-08" db="EMBL/GenBank/DDBJ databases">
        <authorList>
            <person name="Peeters C."/>
        </authorList>
    </citation>
    <scope>NUCLEOTIDE SEQUENCE [LARGE SCALE GENOMIC DNA]</scope>
    <source>
        <strain evidence="8 9">LMG 31113</strain>
    </source>
</reference>
<feature type="region of interest" description="Disordered" evidence="5">
    <location>
        <begin position="422"/>
        <end position="447"/>
    </location>
</feature>
<keyword evidence="4 6" id="KW-0472">Membrane</keyword>
<dbReference type="PROSITE" id="PS00216">
    <property type="entry name" value="SUGAR_TRANSPORT_1"/>
    <property type="match status" value="1"/>
</dbReference>
<feature type="transmembrane region" description="Helical" evidence="6">
    <location>
        <begin position="60"/>
        <end position="79"/>
    </location>
</feature>
<dbReference type="RefSeq" id="WP_191623318.1">
    <property type="nucleotide sequence ID" value="NZ_CABPRW010000003.1"/>
</dbReference>
<dbReference type="Proteomes" id="UP000382577">
    <property type="component" value="Unassembled WGS sequence"/>
</dbReference>
<evidence type="ECO:0000259" key="7">
    <source>
        <dbReference type="PROSITE" id="PS50850"/>
    </source>
</evidence>
<protein>
    <submittedName>
        <fullName evidence="8">4-hydroxybenzoate transporter PcaK</fullName>
    </submittedName>
</protein>
<feature type="transmembrane region" description="Helical" evidence="6">
    <location>
        <begin position="330"/>
        <end position="351"/>
    </location>
</feature>
<accession>A0A5E4TMT1</accession>